<protein>
    <submittedName>
        <fullName evidence="17">TonB-dependent receptor</fullName>
    </submittedName>
</protein>
<keyword evidence="2 12" id="KW-0813">Transport</keyword>
<comment type="similarity">
    <text evidence="12 13">Belongs to the TonB-dependent receptor family.</text>
</comment>
<comment type="subcellular location">
    <subcellularLocation>
        <location evidence="1 12">Cell outer membrane</location>
        <topology evidence="1 12">Multi-pass membrane protein</topology>
    </subcellularLocation>
</comment>
<dbReference type="InterPro" id="IPR039426">
    <property type="entry name" value="TonB-dep_rcpt-like"/>
</dbReference>
<dbReference type="Proteomes" id="UP000677244">
    <property type="component" value="Unassembled WGS sequence"/>
</dbReference>
<feature type="domain" description="TonB-dependent receptor plug" evidence="16">
    <location>
        <begin position="133"/>
        <end position="231"/>
    </location>
</feature>
<evidence type="ECO:0000256" key="13">
    <source>
        <dbReference type="RuleBase" id="RU003357"/>
    </source>
</evidence>
<evidence type="ECO:0000256" key="14">
    <source>
        <dbReference type="SAM" id="SignalP"/>
    </source>
</evidence>
<dbReference type="InterPro" id="IPR036942">
    <property type="entry name" value="Beta-barrel_TonB_sf"/>
</dbReference>
<evidence type="ECO:0000256" key="5">
    <source>
        <dbReference type="ARBA" id="ARBA00022692"/>
    </source>
</evidence>
<keyword evidence="6 14" id="KW-0732">Signal</keyword>
<evidence type="ECO:0000259" key="15">
    <source>
        <dbReference type="Pfam" id="PF00593"/>
    </source>
</evidence>
<evidence type="ECO:0000256" key="2">
    <source>
        <dbReference type="ARBA" id="ARBA00022448"/>
    </source>
</evidence>
<keyword evidence="11 12" id="KW-0998">Cell outer membrane</keyword>
<dbReference type="PANTHER" id="PTHR32552:SF68">
    <property type="entry name" value="FERRICHROME OUTER MEMBRANE TRANSPORTER_PHAGE RECEPTOR"/>
    <property type="match status" value="1"/>
</dbReference>
<comment type="caution">
    <text evidence="17">The sequence shown here is derived from an EMBL/GenBank/DDBJ whole genome shotgun (WGS) entry which is preliminary data.</text>
</comment>
<dbReference type="Pfam" id="PF13715">
    <property type="entry name" value="CarbopepD_reg_2"/>
    <property type="match status" value="1"/>
</dbReference>
<accession>A0ABS3YP62</accession>
<evidence type="ECO:0000256" key="11">
    <source>
        <dbReference type="ARBA" id="ARBA00023237"/>
    </source>
</evidence>
<keyword evidence="7" id="KW-0408">Iron</keyword>
<dbReference type="InterPro" id="IPR037066">
    <property type="entry name" value="Plug_dom_sf"/>
</dbReference>
<dbReference type="SUPFAM" id="SSF56935">
    <property type="entry name" value="Porins"/>
    <property type="match status" value="1"/>
</dbReference>
<feature type="chain" id="PRO_5047057694" evidence="14">
    <location>
        <begin position="23"/>
        <end position="826"/>
    </location>
</feature>
<keyword evidence="17" id="KW-0675">Receptor</keyword>
<evidence type="ECO:0000256" key="6">
    <source>
        <dbReference type="ARBA" id="ARBA00022729"/>
    </source>
</evidence>
<evidence type="ECO:0000313" key="18">
    <source>
        <dbReference type="Proteomes" id="UP000677244"/>
    </source>
</evidence>
<keyword evidence="8" id="KW-0406">Ion transport</keyword>
<dbReference type="Gene3D" id="2.40.170.20">
    <property type="entry name" value="TonB-dependent receptor, beta-barrel domain"/>
    <property type="match status" value="1"/>
</dbReference>
<dbReference type="RefSeq" id="WP_209137139.1">
    <property type="nucleotide sequence ID" value="NZ_JAGHKO010000001.1"/>
</dbReference>
<evidence type="ECO:0000256" key="10">
    <source>
        <dbReference type="ARBA" id="ARBA00023136"/>
    </source>
</evidence>
<gene>
    <name evidence="17" type="ORF">J7I42_02220</name>
</gene>
<dbReference type="InterPro" id="IPR000531">
    <property type="entry name" value="Beta-barrel_TonB"/>
</dbReference>
<dbReference type="SUPFAM" id="SSF49464">
    <property type="entry name" value="Carboxypeptidase regulatory domain-like"/>
    <property type="match status" value="1"/>
</dbReference>
<dbReference type="Gene3D" id="2.170.130.10">
    <property type="entry name" value="TonB-dependent receptor, plug domain"/>
    <property type="match status" value="1"/>
</dbReference>
<dbReference type="PROSITE" id="PS52016">
    <property type="entry name" value="TONB_DEPENDENT_REC_3"/>
    <property type="match status" value="1"/>
</dbReference>
<dbReference type="InterPro" id="IPR012910">
    <property type="entry name" value="Plug_dom"/>
</dbReference>
<keyword evidence="10 12" id="KW-0472">Membrane</keyword>
<keyword evidence="5 12" id="KW-0812">Transmembrane</keyword>
<evidence type="ECO:0000313" key="17">
    <source>
        <dbReference type="EMBL" id="MBO9199061.1"/>
    </source>
</evidence>
<evidence type="ECO:0000256" key="12">
    <source>
        <dbReference type="PROSITE-ProRule" id="PRU01360"/>
    </source>
</evidence>
<evidence type="ECO:0000256" key="3">
    <source>
        <dbReference type="ARBA" id="ARBA00022452"/>
    </source>
</evidence>
<keyword evidence="18" id="KW-1185">Reference proteome</keyword>
<name>A0ABS3YP62_9BACT</name>
<evidence type="ECO:0000256" key="8">
    <source>
        <dbReference type="ARBA" id="ARBA00023065"/>
    </source>
</evidence>
<organism evidence="17 18">
    <name type="scientific">Niastella soli</name>
    <dbReference type="NCBI Taxonomy" id="2821487"/>
    <lineage>
        <taxon>Bacteria</taxon>
        <taxon>Pseudomonadati</taxon>
        <taxon>Bacteroidota</taxon>
        <taxon>Chitinophagia</taxon>
        <taxon>Chitinophagales</taxon>
        <taxon>Chitinophagaceae</taxon>
        <taxon>Niastella</taxon>
    </lineage>
</organism>
<keyword evidence="4" id="KW-0410">Iron transport</keyword>
<keyword evidence="3 12" id="KW-1134">Transmembrane beta strand</keyword>
<dbReference type="InterPro" id="IPR008969">
    <property type="entry name" value="CarboxyPept-like_regulatory"/>
</dbReference>
<dbReference type="EMBL" id="JAGHKO010000001">
    <property type="protein sequence ID" value="MBO9199061.1"/>
    <property type="molecule type" value="Genomic_DNA"/>
</dbReference>
<sequence length="826" mass="91892">MKGIYALALLLFTAIHVIGQQATVKGIVKNEKGDTLTSASVFIKGKKIGTVTTSTGQYELINLNPGSYTLQVSLIGYEPAIQKVSLTAGETQTIDFTLKATQYELQQVEITGRRETGYKNTTSFIGSKTATPLKDLPQSVSYVTKEVMQDQAAARVGDVVKNFSGVNQFTANNDIAIRGFRVSSSNATMLVNGLRANSSFWKQPPANYLERVEVIKGPVSALFGNASPGGTINRVTKKPLDQTRNSVSFITGSFNTFRALADATGPMNDSKTLLYRMNVAYENAQSFRDLQFEKNIVLAPSISFIPTDKTRLNFDLVYNKSNSRIDRGQSVFTNDLYSTPISLSLNAVNDHLNEEQYSITTSLTHDFTSNTSFNIAFIRTSYSEDLFEHRSSNTYARDIYGKPVSFLIERQVFDRKSRAFNDNISTYFTHKMNTGALEHKIVIGYDYAQDKLPIGAAQLTASGYLKKDGTTAAYSSKDSANFVTYKYKTQINGVDTTLNLMKPNVPTYDLVKNEHNIEDASKYVYAPASNESTIPHYNYLNGAYIQDQVTLGKLQVLLGLRYEWYTDKKNYTKANESKVNQTALLPRFGAVYAITPNINAYAMYTQGYNPQPTSAFSPTSGGPFDPLKSNMVEAGFKSEWFHNRLSITTSVYKIEQLNGLYAAPAPAPVDSMIQIGKETSKGFEFEMVGQLTANWNVVLNYAYNEAQLTAAGGADKDFVNQQKPNAPKNQGNIWTKYSFKDRALKGFGIGVGANFVTKRYLSLNQAQTIPGYELLNAALYYKIDKFQIQFNLNNVLDKTYWVGGYDYVRLFPGAPRNWLATVAYTF</sequence>
<keyword evidence="9 13" id="KW-0798">TonB box</keyword>
<dbReference type="CDD" id="cd01347">
    <property type="entry name" value="ligand_gated_channel"/>
    <property type="match status" value="1"/>
</dbReference>
<evidence type="ECO:0000256" key="7">
    <source>
        <dbReference type="ARBA" id="ARBA00023004"/>
    </source>
</evidence>
<dbReference type="Pfam" id="PF00593">
    <property type="entry name" value="TonB_dep_Rec_b-barrel"/>
    <property type="match status" value="1"/>
</dbReference>
<dbReference type="PANTHER" id="PTHR32552">
    <property type="entry name" value="FERRICHROME IRON RECEPTOR-RELATED"/>
    <property type="match status" value="1"/>
</dbReference>
<feature type="domain" description="TonB-dependent receptor-like beta-barrel" evidence="15">
    <location>
        <begin position="306"/>
        <end position="795"/>
    </location>
</feature>
<evidence type="ECO:0000256" key="4">
    <source>
        <dbReference type="ARBA" id="ARBA00022496"/>
    </source>
</evidence>
<proteinExistence type="inferred from homology"/>
<evidence type="ECO:0000259" key="16">
    <source>
        <dbReference type="Pfam" id="PF07715"/>
    </source>
</evidence>
<evidence type="ECO:0000256" key="9">
    <source>
        <dbReference type="ARBA" id="ARBA00023077"/>
    </source>
</evidence>
<dbReference type="Gene3D" id="2.60.40.1120">
    <property type="entry name" value="Carboxypeptidase-like, regulatory domain"/>
    <property type="match status" value="1"/>
</dbReference>
<dbReference type="Pfam" id="PF07715">
    <property type="entry name" value="Plug"/>
    <property type="match status" value="1"/>
</dbReference>
<evidence type="ECO:0000256" key="1">
    <source>
        <dbReference type="ARBA" id="ARBA00004571"/>
    </source>
</evidence>
<feature type="signal peptide" evidence="14">
    <location>
        <begin position="1"/>
        <end position="22"/>
    </location>
</feature>
<reference evidence="17 18" key="1">
    <citation type="submission" date="2021-03" db="EMBL/GenBank/DDBJ databases">
        <title>Assistant Professor.</title>
        <authorList>
            <person name="Huq M.A."/>
        </authorList>
    </citation>
    <scope>NUCLEOTIDE SEQUENCE [LARGE SCALE GENOMIC DNA]</scope>
    <source>
        <strain evidence="17 18">MAH-29</strain>
    </source>
</reference>